<reference evidence="1 2" key="1">
    <citation type="journal article" date="2022" name="New Phytol.">
        <title>Ecological generalism drives hyperdiversity of secondary metabolite gene clusters in xylarialean endophytes.</title>
        <authorList>
            <person name="Franco M.E.E."/>
            <person name="Wisecaver J.H."/>
            <person name="Arnold A.E."/>
            <person name="Ju Y.M."/>
            <person name="Slot J.C."/>
            <person name="Ahrendt S."/>
            <person name="Moore L.P."/>
            <person name="Eastman K.E."/>
            <person name="Scott K."/>
            <person name="Konkel Z."/>
            <person name="Mondo S.J."/>
            <person name="Kuo A."/>
            <person name="Hayes R.D."/>
            <person name="Haridas S."/>
            <person name="Andreopoulos B."/>
            <person name="Riley R."/>
            <person name="LaButti K."/>
            <person name="Pangilinan J."/>
            <person name="Lipzen A."/>
            <person name="Amirebrahimi M."/>
            <person name="Yan J."/>
            <person name="Adam C."/>
            <person name="Keymanesh K."/>
            <person name="Ng V."/>
            <person name="Louie K."/>
            <person name="Northen T."/>
            <person name="Drula E."/>
            <person name="Henrissat B."/>
            <person name="Hsieh H.M."/>
            <person name="Youens-Clark K."/>
            <person name="Lutzoni F."/>
            <person name="Miadlikowska J."/>
            <person name="Eastwood D.C."/>
            <person name="Hamelin R.C."/>
            <person name="Grigoriev I.V."/>
            <person name="U'Ren J.M."/>
        </authorList>
    </citation>
    <scope>NUCLEOTIDE SEQUENCE [LARGE SCALE GENOMIC DNA]</scope>
    <source>
        <strain evidence="1 2">ER1909</strain>
    </source>
</reference>
<proteinExistence type="predicted"/>
<sequence length="308" mass="34933">MSSTLCNPNWQSSSFSFYRYVPSTAAAVIFCLLFLTSTLLHFWQMFRTRSWFLGALVAGCFTEFIGYAARAGSSRQEPGCWKMMPYIIQSVFILLSPALFSASVYIILGKIVEVADGEGHVLINRRHITKTFVIGDLVCLFLQCAAGGLMGGSRAVPALYNIGNGLVIASLIMQLLWFLFFVVVAVMFHRKMRIDPTPTAQRPDVRWQNYLVTLYVVSLLVMIRSLFRAIEYIEGRTGSIQSKEVYFYVFDSLLMLLAVTYMHWKHPSEIGALRRGEEPITNGLKLITMKPESGLFRQFRPKWKPTST</sequence>
<organism evidence="1 2">
    <name type="scientific">Hypoxylon rubiginosum</name>
    <dbReference type="NCBI Taxonomy" id="110542"/>
    <lineage>
        <taxon>Eukaryota</taxon>
        <taxon>Fungi</taxon>
        <taxon>Dikarya</taxon>
        <taxon>Ascomycota</taxon>
        <taxon>Pezizomycotina</taxon>
        <taxon>Sordariomycetes</taxon>
        <taxon>Xylariomycetidae</taxon>
        <taxon>Xylariales</taxon>
        <taxon>Hypoxylaceae</taxon>
        <taxon>Hypoxylon</taxon>
    </lineage>
</organism>
<accession>A0ACC0D3J4</accession>
<evidence type="ECO:0000313" key="1">
    <source>
        <dbReference type="EMBL" id="KAI6087301.1"/>
    </source>
</evidence>
<evidence type="ECO:0000313" key="2">
    <source>
        <dbReference type="Proteomes" id="UP001497680"/>
    </source>
</evidence>
<dbReference type="EMBL" id="MU394308">
    <property type="protein sequence ID" value="KAI6087301.1"/>
    <property type="molecule type" value="Genomic_DNA"/>
</dbReference>
<dbReference type="Proteomes" id="UP001497680">
    <property type="component" value="Unassembled WGS sequence"/>
</dbReference>
<protein>
    <submittedName>
        <fullName evidence="1">RTA1 like protein-domain-containing protein</fullName>
    </submittedName>
</protein>
<gene>
    <name evidence="1" type="ORF">F4821DRAFT_105927</name>
</gene>
<name>A0ACC0D3J4_9PEZI</name>
<comment type="caution">
    <text evidence="1">The sequence shown here is derived from an EMBL/GenBank/DDBJ whole genome shotgun (WGS) entry which is preliminary data.</text>
</comment>
<keyword evidence="2" id="KW-1185">Reference proteome</keyword>